<organism evidence="23 24">
    <name type="scientific">Rubroshorea leprosula</name>
    <dbReference type="NCBI Taxonomy" id="152421"/>
    <lineage>
        <taxon>Eukaryota</taxon>
        <taxon>Viridiplantae</taxon>
        <taxon>Streptophyta</taxon>
        <taxon>Embryophyta</taxon>
        <taxon>Tracheophyta</taxon>
        <taxon>Spermatophyta</taxon>
        <taxon>Magnoliopsida</taxon>
        <taxon>eudicotyledons</taxon>
        <taxon>Gunneridae</taxon>
        <taxon>Pentapetalae</taxon>
        <taxon>rosids</taxon>
        <taxon>malvids</taxon>
        <taxon>Malvales</taxon>
        <taxon>Dipterocarpaceae</taxon>
        <taxon>Rubroshorea</taxon>
    </lineage>
</organism>
<dbReference type="InterPro" id="IPR001245">
    <property type="entry name" value="Ser-Thr/Tyr_kinase_cat_dom"/>
</dbReference>
<dbReference type="SMART" id="SM00220">
    <property type="entry name" value="S_TKc"/>
    <property type="match status" value="1"/>
</dbReference>
<dbReference type="Pfam" id="PF07714">
    <property type="entry name" value="PK_Tyr_Ser-Thr"/>
    <property type="match status" value="1"/>
</dbReference>
<evidence type="ECO:0000256" key="16">
    <source>
        <dbReference type="PIRNR" id="PIRNR000641"/>
    </source>
</evidence>
<dbReference type="Gene3D" id="1.10.510.10">
    <property type="entry name" value="Transferase(Phosphotransferase) domain 1"/>
    <property type="match status" value="1"/>
</dbReference>
<evidence type="ECO:0000256" key="9">
    <source>
        <dbReference type="ARBA" id="ARBA00022840"/>
    </source>
</evidence>
<dbReference type="SUPFAM" id="SSF51110">
    <property type="entry name" value="alpha-D-mannose-specific plant lectins"/>
    <property type="match status" value="1"/>
</dbReference>
<comment type="similarity">
    <text evidence="16">Belongs to the protein kinase superfamily. Ser/Thr protein kinase family.</text>
</comment>
<comment type="catalytic activity">
    <reaction evidence="14 16">
        <text>L-threonyl-[protein] + ATP = O-phospho-L-threonyl-[protein] + ADP + H(+)</text>
        <dbReference type="Rhea" id="RHEA:46608"/>
        <dbReference type="Rhea" id="RHEA-COMP:11060"/>
        <dbReference type="Rhea" id="RHEA-COMP:11605"/>
        <dbReference type="ChEBI" id="CHEBI:15378"/>
        <dbReference type="ChEBI" id="CHEBI:30013"/>
        <dbReference type="ChEBI" id="CHEBI:30616"/>
        <dbReference type="ChEBI" id="CHEBI:61977"/>
        <dbReference type="ChEBI" id="CHEBI:456216"/>
        <dbReference type="EC" id="2.7.11.1"/>
    </reaction>
</comment>
<dbReference type="PANTHER" id="PTHR27002:SF864">
    <property type="entry name" value="RECEPTOR-LIKE SERINE_THREONINE-PROTEIN KINASE"/>
    <property type="match status" value="1"/>
</dbReference>
<evidence type="ECO:0000256" key="7">
    <source>
        <dbReference type="ARBA" id="ARBA00022741"/>
    </source>
</evidence>
<dbReference type="GO" id="GO:0005524">
    <property type="term" value="F:ATP binding"/>
    <property type="evidence" value="ECO:0007669"/>
    <property type="project" value="UniProtKB-UniRule"/>
</dbReference>
<dbReference type="InterPro" id="IPR024171">
    <property type="entry name" value="SRK-like_kinase"/>
</dbReference>
<dbReference type="PROSITE" id="PS50011">
    <property type="entry name" value="PROTEIN_KINASE_DOM"/>
    <property type="match status" value="1"/>
</dbReference>
<keyword evidence="12" id="KW-1015">Disulfide bond</keyword>
<feature type="domain" description="Apple" evidence="22">
    <location>
        <begin position="334"/>
        <end position="415"/>
    </location>
</feature>
<comment type="catalytic activity">
    <reaction evidence="15 16">
        <text>L-seryl-[protein] + ATP = O-phospho-L-seryl-[protein] + ADP + H(+)</text>
        <dbReference type="Rhea" id="RHEA:17989"/>
        <dbReference type="Rhea" id="RHEA-COMP:9863"/>
        <dbReference type="Rhea" id="RHEA-COMP:11604"/>
        <dbReference type="ChEBI" id="CHEBI:15378"/>
        <dbReference type="ChEBI" id="CHEBI:29999"/>
        <dbReference type="ChEBI" id="CHEBI:30616"/>
        <dbReference type="ChEBI" id="CHEBI:83421"/>
        <dbReference type="ChEBI" id="CHEBI:456216"/>
        <dbReference type="EC" id="2.7.11.1"/>
    </reaction>
</comment>
<dbReference type="FunFam" id="1.10.510.10:FF:000060">
    <property type="entry name" value="G-type lectin S-receptor-like serine/threonine-protein kinase"/>
    <property type="match status" value="1"/>
</dbReference>
<evidence type="ECO:0000256" key="5">
    <source>
        <dbReference type="ARBA" id="ARBA00022692"/>
    </source>
</evidence>
<protein>
    <recommendedName>
        <fullName evidence="16">Receptor-like serine/threonine-protein kinase</fullName>
        <ecNumber evidence="16">2.7.11.1</ecNumber>
    </recommendedName>
</protein>
<dbReference type="PROSITE" id="PS00108">
    <property type="entry name" value="PROTEIN_KINASE_ST"/>
    <property type="match status" value="1"/>
</dbReference>
<evidence type="ECO:0000256" key="19">
    <source>
        <dbReference type="SAM" id="SignalP"/>
    </source>
</evidence>
<evidence type="ECO:0000259" key="22">
    <source>
        <dbReference type="PROSITE" id="PS50948"/>
    </source>
</evidence>
<dbReference type="Pfam" id="PF00954">
    <property type="entry name" value="S_locus_glycop"/>
    <property type="match status" value="1"/>
</dbReference>
<evidence type="ECO:0000256" key="12">
    <source>
        <dbReference type="ARBA" id="ARBA00023157"/>
    </source>
</evidence>
<keyword evidence="2" id="KW-1003">Cell membrane</keyword>
<evidence type="ECO:0000256" key="4">
    <source>
        <dbReference type="ARBA" id="ARBA00022679"/>
    </source>
</evidence>
<keyword evidence="3 16" id="KW-0723">Serine/threonine-protein kinase</keyword>
<evidence type="ECO:0000256" key="15">
    <source>
        <dbReference type="ARBA" id="ARBA00048679"/>
    </source>
</evidence>
<gene>
    <name evidence="23" type="ORF">SLEP1_g58928</name>
</gene>
<feature type="signal peptide" evidence="19">
    <location>
        <begin position="1"/>
        <end position="20"/>
    </location>
</feature>
<feature type="domain" description="Bulb-type lectin" evidence="21">
    <location>
        <begin position="23"/>
        <end position="145"/>
    </location>
</feature>
<evidence type="ECO:0000256" key="10">
    <source>
        <dbReference type="ARBA" id="ARBA00022989"/>
    </source>
</evidence>
<dbReference type="AlphaFoldDB" id="A0AAV5MRY0"/>
<keyword evidence="10 18" id="KW-1133">Transmembrane helix</keyword>
<dbReference type="Pfam" id="PF11883">
    <property type="entry name" value="DUF3403"/>
    <property type="match status" value="1"/>
</dbReference>
<evidence type="ECO:0000256" key="3">
    <source>
        <dbReference type="ARBA" id="ARBA00022527"/>
    </source>
</evidence>
<dbReference type="InterPro" id="IPR036426">
    <property type="entry name" value="Bulb-type_lectin_dom_sf"/>
</dbReference>
<accession>A0AAV5MRY0</accession>
<feature type="transmembrane region" description="Helical" evidence="18">
    <location>
        <begin position="412"/>
        <end position="436"/>
    </location>
</feature>
<dbReference type="PANTHER" id="PTHR27002">
    <property type="entry name" value="RECEPTOR-LIKE SERINE/THREONINE-PROTEIN KINASE SD1-8"/>
    <property type="match status" value="1"/>
</dbReference>
<name>A0AAV5MRY0_9ROSI</name>
<evidence type="ECO:0000256" key="11">
    <source>
        <dbReference type="ARBA" id="ARBA00023136"/>
    </source>
</evidence>
<keyword evidence="6 19" id="KW-0732">Signal</keyword>
<dbReference type="InterPro" id="IPR011009">
    <property type="entry name" value="Kinase-like_dom_sf"/>
</dbReference>
<dbReference type="PROSITE" id="PS50948">
    <property type="entry name" value="PAN"/>
    <property type="match status" value="1"/>
</dbReference>
<evidence type="ECO:0000259" key="20">
    <source>
        <dbReference type="PROSITE" id="PS50011"/>
    </source>
</evidence>
<evidence type="ECO:0000256" key="8">
    <source>
        <dbReference type="ARBA" id="ARBA00022777"/>
    </source>
</evidence>
<keyword evidence="9 16" id="KW-0067">ATP-binding</keyword>
<dbReference type="EMBL" id="BPVZ01000674">
    <property type="protein sequence ID" value="GKV52339.1"/>
    <property type="molecule type" value="Genomic_DNA"/>
</dbReference>
<reference evidence="23 24" key="1">
    <citation type="journal article" date="2021" name="Commun. Biol.">
        <title>The genome of Shorea leprosula (Dipterocarpaceae) highlights the ecological relevance of drought in aseasonal tropical rainforests.</title>
        <authorList>
            <person name="Ng K.K.S."/>
            <person name="Kobayashi M.J."/>
            <person name="Fawcett J.A."/>
            <person name="Hatakeyama M."/>
            <person name="Paape T."/>
            <person name="Ng C.H."/>
            <person name="Ang C.C."/>
            <person name="Tnah L.H."/>
            <person name="Lee C.T."/>
            <person name="Nishiyama T."/>
            <person name="Sese J."/>
            <person name="O'Brien M.J."/>
            <person name="Copetti D."/>
            <person name="Mohd Noor M.I."/>
            <person name="Ong R.C."/>
            <person name="Putra M."/>
            <person name="Sireger I.Z."/>
            <person name="Indrioko S."/>
            <person name="Kosugi Y."/>
            <person name="Izuno A."/>
            <person name="Isagi Y."/>
            <person name="Lee S.L."/>
            <person name="Shimizu K.K."/>
        </authorList>
    </citation>
    <scope>NUCLEOTIDE SEQUENCE [LARGE SCALE GENOMIC DNA]</scope>
    <source>
        <strain evidence="23">214</strain>
    </source>
</reference>
<dbReference type="Gene3D" id="3.30.200.20">
    <property type="entry name" value="Phosphorylase Kinase, domain 1"/>
    <property type="match status" value="1"/>
</dbReference>
<dbReference type="InterPro" id="IPR017441">
    <property type="entry name" value="Protein_kinase_ATP_BS"/>
</dbReference>
<evidence type="ECO:0000256" key="13">
    <source>
        <dbReference type="ARBA" id="ARBA00023180"/>
    </source>
</evidence>
<evidence type="ECO:0000256" key="6">
    <source>
        <dbReference type="ARBA" id="ARBA00022729"/>
    </source>
</evidence>
<dbReference type="InterPro" id="IPR000719">
    <property type="entry name" value="Prot_kinase_dom"/>
</dbReference>
<evidence type="ECO:0000256" key="1">
    <source>
        <dbReference type="ARBA" id="ARBA00004251"/>
    </source>
</evidence>
<dbReference type="GO" id="GO:0048544">
    <property type="term" value="P:recognition of pollen"/>
    <property type="evidence" value="ECO:0007669"/>
    <property type="project" value="InterPro"/>
</dbReference>
<keyword evidence="24" id="KW-1185">Reference proteome</keyword>
<keyword evidence="5 18" id="KW-0812">Transmembrane</keyword>
<keyword evidence="8 16" id="KW-0418">Kinase</keyword>
<dbReference type="PIRSF" id="PIRSF000641">
    <property type="entry name" value="SRK"/>
    <property type="match status" value="1"/>
</dbReference>
<dbReference type="InterPro" id="IPR000858">
    <property type="entry name" value="S_locus_glycoprot_dom"/>
</dbReference>
<comment type="subcellular location">
    <subcellularLocation>
        <location evidence="1">Cell membrane</location>
        <topology evidence="1">Single-pass type I membrane protein</topology>
    </subcellularLocation>
</comment>
<dbReference type="Pfam" id="PF01453">
    <property type="entry name" value="B_lectin"/>
    <property type="match status" value="1"/>
</dbReference>
<dbReference type="GO" id="GO:0005886">
    <property type="term" value="C:plasma membrane"/>
    <property type="evidence" value="ECO:0007669"/>
    <property type="project" value="UniProtKB-SubCell"/>
</dbReference>
<dbReference type="FunFam" id="3.30.200.20:FF:000195">
    <property type="entry name" value="G-type lectin S-receptor-like serine/threonine-protein kinase"/>
    <property type="match status" value="1"/>
</dbReference>
<evidence type="ECO:0000259" key="21">
    <source>
        <dbReference type="PROSITE" id="PS50927"/>
    </source>
</evidence>
<keyword evidence="4 16" id="KW-0808">Transferase</keyword>
<evidence type="ECO:0000256" key="17">
    <source>
        <dbReference type="PROSITE-ProRule" id="PRU10141"/>
    </source>
</evidence>
<dbReference type="EC" id="2.7.11.1" evidence="16"/>
<evidence type="ECO:0000256" key="18">
    <source>
        <dbReference type="SAM" id="Phobius"/>
    </source>
</evidence>
<dbReference type="Pfam" id="PF08276">
    <property type="entry name" value="PAN_2"/>
    <property type="match status" value="1"/>
</dbReference>
<dbReference type="PROSITE" id="PS50927">
    <property type="entry name" value="BULB_LECTIN"/>
    <property type="match status" value="1"/>
</dbReference>
<dbReference type="CDD" id="cd14066">
    <property type="entry name" value="STKc_IRAK"/>
    <property type="match status" value="1"/>
</dbReference>
<dbReference type="GO" id="GO:0004674">
    <property type="term" value="F:protein serine/threonine kinase activity"/>
    <property type="evidence" value="ECO:0007669"/>
    <property type="project" value="UniProtKB-KW"/>
</dbReference>
<evidence type="ECO:0000256" key="2">
    <source>
        <dbReference type="ARBA" id="ARBA00022475"/>
    </source>
</evidence>
<dbReference type="FunFam" id="2.90.10.10:FF:000029">
    <property type="entry name" value="G-type lectin S-receptor-like serine/threonine-protein kinase"/>
    <property type="match status" value="1"/>
</dbReference>
<dbReference type="SMART" id="SM00108">
    <property type="entry name" value="B_lectin"/>
    <property type="match status" value="1"/>
</dbReference>
<dbReference type="CDD" id="cd00028">
    <property type="entry name" value="B_lectin"/>
    <property type="match status" value="1"/>
</dbReference>
<evidence type="ECO:0000313" key="23">
    <source>
        <dbReference type="EMBL" id="GKV52339.1"/>
    </source>
</evidence>
<proteinExistence type="inferred from homology"/>
<feature type="domain" description="Protein kinase" evidence="20">
    <location>
        <begin position="480"/>
        <end position="756"/>
    </location>
</feature>
<dbReference type="CDD" id="cd01098">
    <property type="entry name" value="PAN_AP_plant"/>
    <property type="match status" value="1"/>
</dbReference>
<dbReference type="InterPro" id="IPR003609">
    <property type="entry name" value="Pan_app"/>
</dbReference>
<feature type="binding site" evidence="17">
    <location>
        <position position="508"/>
    </location>
    <ligand>
        <name>ATP</name>
        <dbReference type="ChEBI" id="CHEBI:30616"/>
    </ligand>
</feature>
<dbReference type="InterPro" id="IPR008271">
    <property type="entry name" value="Ser/Thr_kinase_AS"/>
</dbReference>
<comment type="caution">
    <text evidence="23">The sequence shown here is derived from an EMBL/GenBank/DDBJ whole genome shotgun (WGS) entry which is preliminary data.</text>
</comment>
<evidence type="ECO:0000256" key="14">
    <source>
        <dbReference type="ARBA" id="ARBA00047899"/>
    </source>
</evidence>
<dbReference type="Gene3D" id="2.90.10.10">
    <property type="entry name" value="Bulb-type lectin domain"/>
    <property type="match status" value="1"/>
</dbReference>
<keyword evidence="11 18" id="KW-0472">Membrane</keyword>
<dbReference type="InterPro" id="IPR021820">
    <property type="entry name" value="S-locus_recpt_kinase_C"/>
</dbReference>
<dbReference type="InterPro" id="IPR001480">
    <property type="entry name" value="Bulb-type_lectin_dom"/>
</dbReference>
<dbReference type="SUPFAM" id="SSF56112">
    <property type="entry name" value="Protein kinase-like (PK-like)"/>
    <property type="match status" value="1"/>
</dbReference>
<keyword evidence="13" id="KW-0325">Glycoprotein</keyword>
<sequence length="798" mass="90111">MAVIFSFFLIFGFLSLESSGATDTLLPNQTIIENGENLVSLGQKFELGFFSPWNSSNRYVGIWFKNISPQTVVWVANRNSPLIDSSGGLSVAATGNIFIVGNQSTIPIWSSNSSTPSNNSVLQLLDTGNLVVKDTESGSFFWQSFDHPCDTIIPGMKFGWSLLTNQSWFLTSWKSLEDPSIGEYNHKLEIQGLPQFVLRRGSDIVYRSGPWDGNRFGLLQVEETTVTNSFFIVNSTFVYYSFEDKGDRISRCVLNQSGSSQLLTWNAWRGEWIAIFTLQRDQCDEYGFCGPYGLCYVNMEPHCRCLSGFDPKIPRDWNTFDWFGGCIPRTPLNCSKDNGCGFKKFSMLKLPDNSRLWSNRTDMTQTDCNQACLRNCSCVAYAITDVSRCVMWFGSLLDMREYNKGSESKARWGTLIIIVPAVFGVLLLGSISYYLITGYKRRKVKRENDPDQDVQPTIGEEEVDLPSFDLVAIATATNDFSVENKVGEGGFGHVYKGVLPTGKEIAVKRLAKDSGQGLQEFKNEVIFIAKLQHRNLVRLLGCCIHHDEKMLVYEYMPNRSLDLYLFNQTCGVSLDWQKRFDIIVGIARGLLYLHRDSRLRIIHRDLKASNILLDSELHPRIFDFGLARMFRGDQSEASTKRVVGTYGYMSPEYAIDGLFSVKSDVFSFGVLVLEIISGKRNRGFYHPDHDLNLIGHAWNLWNEDQALQLVDVLIEKSIVKSEVLRCIQVGLLCVQERSEDRPSMSSVLLMLDSEQLPLPQPKQPGFYTGRITNESNSSSISGQTQSRNEVTITMLQGR</sequence>
<keyword evidence="7 16" id="KW-0547">Nucleotide-binding</keyword>
<dbReference type="PROSITE" id="PS00107">
    <property type="entry name" value="PROTEIN_KINASE_ATP"/>
    <property type="match status" value="1"/>
</dbReference>
<feature type="chain" id="PRO_5043730666" description="Receptor-like serine/threonine-protein kinase" evidence="19">
    <location>
        <begin position="21"/>
        <end position="798"/>
    </location>
</feature>
<dbReference type="Proteomes" id="UP001054252">
    <property type="component" value="Unassembled WGS sequence"/>
</dbReference>
<evidence type="ECO:0000313" key="24">
    <source>
        <dbReference type="Proteomes" id="UP001054252"/>
    </source>
</evidence>